<protein>
    <submittedName>
        <fullName evidence="1">Uncharacterized protein</fullName>
    </submittedName>
</protein>
<gene>
    <name evidence="1" type="ORF">HSB1_46520</name>
</gene>
<comment type="caution">
    <text evidence="1">The sequence shown here is derived from an EMBL/GenBank/DDBJ whole genome shotgun (WGS) entry which is preliminary data.</text>
</comment>
<dbReference type="EMBL" id="ALJD01000017">
    <property type="protein sequence ID" value="EJN56835.1"/>
    <property type="molecule type" value="Genomic_DNA"/>
</dbReference>
<name>J2Z8A2_9EURY</name>
<accession>J2Z8A2</accession>
<sequence length="45" mass="4805">MLAAEADGDVNKTLRISFAHLTLRFLGTPVGAFAVRLHAAGLLLR</sequence>
<evidence type="ECO:0000313" key="2">
    <source>
        <dbReference type="Proteomes" id="UP000007813"/>
    </source>
</evidence>
<proteinExistence type="predicted"/>
<dbReference type="Proteomes" id="UP000007813">
    <property type="component" value="Unassembled WGS sequence"/>
</dbReference>
<dbReference type="AlphaFoldDB" id="J2Z8A2"/>
<organism evidence="1 2">
    <name type="scientific">Halogranum salarium B-1</name>
    <dbReference type="NCBI Taxonomy" id="1210908"/>
    <lineage>
        <taxon>Archaea</taxon>
        <taxon>Methanobacteriati</taxon>
        <taxon>Methanobacteriota</taxon>
        <taxon>Stenosarchaea group</taxon>
        <taxon>Halobacteria</taxon>
        <taxon>Halobacteriales</taxon>
        <taxon>Haloferacaceae</taxon>
    </lineage>
</organism>
<evidence type="ECO:0000313" key="1">
    <source>
        <dbReference type="EMBL" id="EJN56835.1"/>
    </source>
</evidence>
<reference evidence="1 2" key="1">
    <citation type="journal article" date="2012" name="J. Bacteriol.">
        <title>Draft Genome Sequence of the Extremely Halophilic Archaeon Halogranum salarium B-1T.</title>
        <authorList>
            <person name="Kim K.K."/>
            <person name="Lee K.C."/>
            <person name="Lee J.S."/>
        </authorList>
    </citation>
    <scope>NUCLEOTIDE SEQUENCE [LARGE SCALE GENOMIC DNA]</scope>
    <source>
        <strain evidence="1 2">B-1</strain>
    </source>
</reference>